<dbReference type="RefSeq" id="WP_092022284.1">
    <property type="nucleotide sequence ID" value="NZ_FOUE01000003.1"/>
</dbReference>
<sequence>MSLFSKSHGKSLRLNALAAAVAVGLAGTAVAANKSTDSTFVPIASFDVMAGNGSAVAEIVDVSGNGKQLVYTDGENEAIGFVDISNPAQPLAAGTVAVGGEPTSLVVFGRYALVAVNTSESFTNPSGKLVVVNRQTRAVVAEHLLDGQPDSVALSPDQRYLAIVIENERDEDENGGLIPQYPSGGLKIVRIHGQPTTWTITDADLSPVAANAPAGSDLEPEYVDINQRNEAVVSFQENNHFAIVDLTSGRTLNEFSAGSVELNNVDSAEEDLISLDSQLNKRREPDAVSWIDNNRFASANEGDFEDANGDEGGSRGFTIFNKSGVVEFESAESFEHLLVAAGHYNEGRSENKGVEPESVEFGKFGSRQLLFVGSERSNMVGVYDVDGVEPELVQLLPTGIGPEGLKAIPSKGLFVASTETDEAGAGIPTMINIFEMQRGDAYYPMIVSDNDINGLPIPWVALSGLAADSVDANTLYAVSDSFLAKGYIYTVDASAHPARITSRQEVTGASSSLDLEGIAVGADGDFWVASEGKPGTRPNAILKVDRATGMVTEEILLPAELEDNARSNGFEGIAVTGDAGAEQVYVAIQRAWPAEGDDDGVNTKIARYDVSSGEWGFVHYPMEAEGQGGWIGLSELTALPDGRFAVVERDKGWGASTGLNAELKAVYAVDLANAAFDPYVDGVAPSAVLSKELLVDVLPALQANSIWTTEKLEGFTVAADGQVYVVTDNDGVDDAPGETLFLNLGNFNDLR</sequence>
<dbReference type="STRING" id="488535.SAMN04487963_2105"/>
<accession>A0A1I4Q168</accession>
<feature type="signal peptide" evidence="1">
    <location>
        <begin position="1"/>
        <end position="31"/>
    </location>
</feature>
<keyword evidence="1" id="KW-0732">Signal</keyword>
<dbReference type="PANTHER" id="PTHR46928:SF1">
    <property type="entry name" value="MESENCHYME-SPECIFIC CELL SURFACE GLYCOPROTEIN"/>
    <property type="match status" value="1"/>
</dbReference>
<dbReference type="EMBL" id="FOUE01000003">
    <property type="protein sequence ID" value="SFM33403.1"/>
    <property type="molecule type" value="Genomic_DNA"/>
</dbReference>
<dbReference type="Proteomes" id="UP000198519">
    <property type="component" value="Unassembled WGS sequence"/>
</dbReference>
<name>A0A1I4Q168_9GAMM</name>
<dbReference type="InterPro" id="IPR052956">
    <property type="entry name" value="Mesenchyme-surface_protein"/>
</dbReference>
<evidence type="ECO:0000313" key="4">
    <source>
        <dbReference type="Proteomes" id="UP000198519"/>
    </source>
</evidence>
<evidence type="ECO:0000313" key="3">
    <source>
        <dbReference type="EMBL" id="SFM33403.1"/>
    </source>
</evidence>
<feature type="domain" description="Phytase-like" evidence="2">
    <location>
        <begin position="458"/>
        <end position="730"/>
    </location>
</feature>
<dbReference type="InterPro" id="IPR027372">
    <property type="entry name" value="Phytase-like_dom"/>
</dbReference>
<evidence type="ECO:0000259" key="2">
    <source>
        <dbReference type="Pfam" id="PF13449"/>
    </source>
</evidence>
<reference evidence="4" key="1">
    <citation type="submission" date="2016-10" db="EMBL/GenBank/DDBJ databases">
        <authorList>
            <person name="Varghese N."/>
            <person name="Submissions S."/>
        </authorList>
    </citation>
    <scope>NUCLEOTIDE SEQUENCE [LARGE SCALE GENOMIC DNA]</scope>
    <source>
        <strain evidence="4">CGMCC 1.7061</strain>
    </source>
</reference>
<evidence type="ECO:0000256" key="1">
    <source>
        <dbReference type="SAM" id="SignalP"/>
    </source>
</evidence>
<proteinExistence type="predicted"/>
<dbReference type="InterPro" id="IPR011044">
    <property type="entry name" value="Quino_amine_DH_bsu"/>
</dbReference>
<feature type="chain" id="PRO_5011555694" evidence="1">
    <location>
        <begin position="32"/>
        <end position="751"/>
    </location>
</feature>
<dbReference type="PANTHER" id="PTHR46928">
    <property type="entry name" value="MESENCHYME-SPECIFIC CELL SURFACE GLYCOPROTEIN"/>
    <property type="match status" value="1"/>
</dbReference>
<dbReference type="AlphaFoldDB" id="A0A1I4Q168"/>
<dbReference type="SUPFAM" id="SSF50969">
    <property type="entry name" value="YVTN repeat-like/Quinoprotein amine dehydrogenase"/>
    <property type="match status" value="1"/>
</dbReference>
<dbReference type="Gene3D" id="2.130.10.10">
    <property type="entry name" value="YVTN repeat-like/Quinoprotein amine dehydrogenase"/>
    <property type="match status" value="1"/>
</dbReference>
<gene>
    <name evidence="3" type="ORF">SAMN04487963_2105</name>
</gene>
<organism evidence="3 4">
    <name type="scientific">Marinobacter zhejiangensis</name>
    <dbReference type="NCBI Taxonomy" id="488535"/>
    <lineage>
        <taxon>Bacteria</taxon>
        <taxon>Pseudomonadati</taxon>
        <taxon>Pseudomonadota</taxon>
        <taxon>Gammaproteobacteria</taxon>
        <taxon>Pseudomonadales</taxon>
        <taxon>Marinobacteraceae</taxon>
        <taxon>Marinobacter</taxon>
    </lineage>
</organism>
<keyword evidence="4" id="KW-1185">Reference proteome</keyword>
<protein>
    <submittedName>
        <fullName evidence="3">Uncharacterized conserved protein</fullName>
    </submittedName>
</protein>
<dbReference type="SUPFAM" id="SSF75011">
    <property type="entry name" value="3-carboxy-cis,cis-mucoante lactonizing enzyme"/>
    <property type="match status" value="1"/>
</dbReference>
<dbReference type="OrthoDB" id="9803927at2"/>
<dbReference type="InterPro" id="IPR015943">
    <property type="entry name" value="WD40/YVTN_repeat-like_dom_sf"/>
</dbReference>
<dbReference type="Pfam" id="PF13449">
    <property type="entry name" value="Phytase-like"/>
    <property type="match status" value="1"/>
</dbReference>